<keyword evidence="4" id="KW-1003">Cell membrane</keyword>
<dbReference type="STRING" id="582744.Msip34_2326"/>
<protein>
    <recommendedName>
        <fullName evidence="11">Molybdate-binding protein ModA</fullName>
    </recommendedName>
    <alternativeName>
        <fullName evidence="12">Molybdate/tungstate-binding protein ModA</fullName>
    </alternativeName>
</protein>
<organism evidence="15 16">
    <name type="scientific">Methylovorus glucosotrophus (strain SIP3-4)</name>
    <dbReference type="NCBI Taxonomy" id="582744"/>
    <lineage>
        <taxon>Bacteria</taxon>
        <taxon>Pseudomonadati</taxon>
        <taxon>Pseudomonadota</taxon>
        <taxon>Betaproteobacteria</taxon>
        <taxon>Nitrosomonadales</taxon>
        <taxon>Methylophilaceae</taxon>
        <taxon>Methylovorus</taxon>
    </lineage>
</organism>
<comment type="subcellular location">
    <subcellularLocation>
        <location evidence="1">Cell membrane</location>
    </subcellularLocation>
</comment>
<dbReference type="KEGG" id="mei:Msip34_2326"/>
<keyword evidence="16" id="KW-1185">Reference proteome</keyword>
<dbReference type="GO" id="GO:0046872">
    <property type="term" value="F:metal ion binding"/>
    <property type="evidence" value="ECO:0007669"/>
    <property type="project" value="UniProtKB-KW"/>
</dbReference>
<reference evidence="16" key="1">
    <citation type="submission" date="2009-07" db="EMBL/GenBank/DDBJ databases">
        <title>Complete sequence of chromosome of Methylovorus sp. SIP3-4.</title>
        <authorList>
            <person name="Lucas S."/>
            <person name="Copeland A."/>
            <person name="Lapidus A."/>
            <person name="Glavina del Rio T."/>
            <person name="Tice H."/>
            <person name="Bruce D."/>
            <person name="Goodwin L."/>
            <person name="Pitluck S."/>
            <person name="Clum A."/>
            <person name="Larimer F."/>
            <person name="Land M."/>
            <person name="Hauser L."/>
            <person name="Kyrpides N."/>
            <person name="Mikhailova N."/>
            <person name="Kayluzhnaya M."/>
            <person name="Chistoserdova L."/>
        </authorList>
    </citation>
    <scope>NUCLEOTIDE SEQUENCE [LARGE SCALE GENOMIC DNA]</scope>
    <source>
        <strain evidence="16">SIP3-4</strain>
    </source>
</reference>
<accession>C6XA27</accession>
<dbReference type="GO" id="GO:0015689">
    <property type="term" value="P:molybdate ion transport"/>
    <property type="evidence" value="ECO:0007669"/>
    <property type="project" value="InterPro"/>
</dbReference>
<evidence type="ECO:0000256" key="3">
    <source>
        <dbReference type="ARBA" id="ARBA00022448"/>
    </source>
</evidence>
<evidence type="ECO:0000256" key="5">
    <source>
        <dbReference type="ARBA" id="ARBA00022723"/>
    </source>
</evidence>
<keyword evidence="5 13" id="KW-0479">Metal-binding</keyword>
<evidence type="ECO:0000256" key="12">
    <source>
        <dbReference type="ARBA" id="ARBA00078141"/>
    </source>
</evidence>
<feature type="signal peptide" evidence="14">
    <location>
        <begin position="1"/>
        <end position="21"/>
    </location>
</feature>
<dbReference type="AlphaFoldDB" id="C6XA27"/>
<evidence type="ECO:0000256" key="7">
    <source>
        <dbReference type="ARBA" id="ARBA00023136"/>
    </source>
</evidence>
<dbReference type="PIRSF" id="PIRSF004846">
    <property type="entry name" value="ModA"/>
    <property type="match status" value="1"/>
</dbReference>
<comment type="subunit">
    <text evidence="10">The complex is composed of two ATP-binding proteins (ModC), two transmembrane proteins (ModB) and a solute-binding protein (ModA).</text>
</comment>
<feature type="binding site" evidence="13">
    <location>
        <position position="32"/>
    </location>
    <ligand>
        <name>molybdate</name>
        <dbReference type="ChEBI" id="CHEBI:36264"/>
    </ligand>
</feature>
<dbReference type="RefSeq" id="WP_015830867.1">
    <property type="nucleotide sequence ID" value="NC_012969.1"/>
</dbReference>
<keyword evidence="7" id="KW-0472">Membrane</keyword>
<evidence type="ECO:0000256" key="8">
    <source>
        <dbReference type="ARBA" id="ARBA00023245"/>
    </source>
</evidence>
<name>C6XA27_METGS</name>
<evidence type="ECO:0000256" key="14">
    <source>
        <dbReference type="SAM" id="SignalP"/>
    </source>
</evidence>
<dbReference type="GO" id="GO:0030288">
    <property type="term" value="C:outer membrane-bounded periplasmic space"/>
    <property type="evidence" value="ECO:0007669"/>
    <property type="project" value="TreeGrafter"/>
</dbReference>
<dbReference type="InterPro" id="IPR005950">
    <property type="entry name" value="ModA"/>
</dbReference>
<gene>
    <name evidence="15" type="ordered locus">Msip34_2326</name>
</gene>
<evidence type="ECO:0000313" key="15">
    <source>
        <dbReference type="EMBL" id="ACT51568.1"/>
    </source>
</evidence>
<dbReference type="GO" id="GO:0030973">
    <property type="term" value="F:molybdate ion binding"/>
    <property type="evidence" value="ECO:0007669"/>
    <property type="project" value="TreeGrafter"/>
</dbReference>
<dbReference type="Pfam" id="PF13531">
    <property type="entry name" value="SBP_bac_11"/>
    <property type="match status" value="1"/>
</dbReference>
<dbReference type="PANTHER" id="PTHR30632:SF17">
    <property type="entry name" value="MOLYBDATE-BINDING PROTEIN MODA"/>
    <property type="match status" value="1"/>
</dbReference>
<dbReference type="Proteomes" id="UP000002743">
    <property type="component" value="Chromosome"/>
</dbReference>
<reference evidence="15 16" key="2">
    <citation type="journal article" date="2011" name="J. Bacteriol.">
        <title>Genomes of three methylotrophs from a single niche uncover genetic and metabolic divergence of Methylophilaceae.</title>
        <authorList>
            <person name="Lapidus A."/>
            <person name="Clum A."/>
            <person name="Labutti K."/>
            <person name="Kaluzhnaya M.G."/>
            <person name="Lim S."/>
            <person name="Beck D.A."/>
            <person name="Glavina Del Rio T."/>
            <person name="Nolan M."/>
            <person name="Mavromatis K."/>
            <person name="Huntemann M."/>
            <person name="Lucas S."/>
            <person name="Lidstrom M.E."/>
            <person name="Ivanova N."/>
            <person name="Chistoserdova L."/>
        </authorList>
    </citation>
    <scope>NUCLEOTIDE SEQUENCE [LARGE SCALE GENOMIC DNA]</scope>
    <source>
        <strain evidence="15 16">SIP3-4</strain>
    </source>
</reference>
<dbReference type="PANTHER" id="PTHR30632">
    <property type="entry name" value="MOLYBDATE-BINDING PERIPLASMIC PROTEIN"/>
    <property type="match status" value="1"/>
</dbReference>
<feature type="binding site" evidence="13">
    <location>
        <position position="188"/>
    </location>
    <ligand>
        <name>molybdate</name>
        <dbReference type="ChEBI" id="CHEBI:36264"/>
    </ligand>
</feature>
<dbReference type="eggNOG" id="COG0725">
    <property type="taxonomic scope" value="Bacteria"/>
</dbReference>
<evidence type="ECO:0000313" key="16">
    <source>
        <dbReference type="Proteomes" id="UP000002743"/>
    </source>
</evidence>
<comment type="function">
    <text evidence="9">Involved in the transport of molybdenum into the cell. Part of the binding-protein-dependent transport system ModABCD.</text>
</comment>
<evidence type="ECO:0000256" key="11">
    <source>
        <dbReference type="ARBA" id="ARBA00073171"/>
    </source>
</evidence>
<evidence type="ECO:0000256" key="9">
    <source>
        <dbReference type="ARBA" id="ARBA00056002"/>
    </source>
</evidence>
<feature type="binding site" evidence="13">
    <location>
        <position position="59"/>
    </location>
    <ligand>
        <name>molybdate</name>
        <dbReference type="ChEBI" id="CHEBI:36264"/>
    </ligand>
</feature>
<dbReference type="NCBIfam" id="NF007958">
    <property type="entry name" value="PRK10677.1"/>
    <property type="match status" value="1"/>
</dbReference>
<dbReference type="InterPro" id="IPR050682">
    <property type="entry name" value="ModA/WtpA"/>
</dbReference>
<proteinExistence type="inferred from homology"/>
<sequence precursor="true">MKKMTFAWSLLAMLITSSALAEDKVTVFAAASLTNALADISAAYEKEKEAKVTQSYAASSALAKQIENGAPADIFISADTKWMDYLQDKKRIEAASRSNLLGNKVVLIAPKGRGFKVDFNAGFDFAKAFDGRLCTGDVEAVPIGIYAKQALGNLNWWNSVKTRIVGAQDVRAALAFVARGECAAGIVYETDAKVSDKVEIVGVFPQETHTPVVYPVARVAGAKNADSAFLTYLKSPFAADIFRKYGFTPLF</sequence>
<evidence type="ECO:0000256" key="6">
    <source>
        <dbReference type="ARBA" id="ARBA00022729"/>
    </source>
</evidence>
<dbReference type="CDD" id="cd13536">
    <property type="entry name" value="PBP2_EcModA"/>
    <property type="match status" value="1"/>
</dbReference>
<evidence type="ECO:0000256" key="10">
    <source>
        <dbReference type="ARBA" id="ARBA00062515"/>
    </source>
</evidence>
<evidence type="ECO:0000256" key="1">
    <source>
        <dbReference type="ARBA" id="ARBA00004236"/>
    </source>
</evidence>
<evidence type="ECO:0000256" key="4">
    <source>
        <dbReference type="ARBA" id="ARBA00022475"/>
    </source>
</evidence>
<dbReference type="FunFam" id="3.40.190.10:FF:000030">
    <property type="entry name" value="Molybdate ABC transporter substrate-binding protein"/>
    <property type="match status" value="1"/>
</dbReference>
<feature type="binding site" evidence="13">
    <location>
        <position position="170"/>
    </location>
    <ligand>
        <name>molybdate</name>
        <dbReference type="ChEBI" id="CHEBI:36264"/>
    </ligand>
</feature>
<keyword evidence="13" id="KW-0500">Molybdenum</keyword>
<dbReference type="HOGENOM" id="CLU_065520_3_0_4"/>
<keyword evidence="8" id="KW-0826">Tungsten</keyword>
<dbReference type="EMBL" id="CP001674">
    <property type="protein sequence ID" value="ACT51568.1"/>
    <property type="molecule type" value="Genomic_DNA"/>
</dbReference>
<dbReference type="SUPFAM" id="SSF53850">
    <property type="entry name" value="Periplasmic binding protein-like II"/>
    <property type="match status" value="1"/>
</dbReference>
<evidence type="ECO:0000256" key="13">
    <source>
        <dbReference type="PIRSR" id="PIRSR004846-1"/>
    </source>
</evidence>
<feature type="chain" id="PRO_5002970903" description="Molybdate-binding protein ModA" evidence="14">
    <location>
        <begin position="22"/>
        <end position="251"/>
    </location>
</feature>
<dbReference type="GO" id="GO:0005886">
    <property type="term" value="C:plasma membrane"/>
    <property type="evidence" value="ECO:0007669"/>
    <property type="project" value="UniProtKB-SubCell"/>
</dbReference>
<dbReference type="Gene3D" id="3.40.190.10">
    <property type="entry name" value="Periplasmic binding protein-like II"/>
    <property type="match status" value="2"/>
</dbReference>
<dbReference type="NCBIfam" id="TIGR01256">
    <property type="entry name" value="modA"/>
    <property type="match status" value="1"/>
</dbReference>
<evidence type="ECO:0000256" key="2">
    <source>
        <dbReference type="ARBA" id="ARBA00009175"/>
    </source>
</evidence>
<dbReference type="OrthoDB" id="9785015at2"/>
<comment type="similarity">
    <text evidence="2">Belongs to the bacterial solute-binding protein ModA family.</text>
</comment>
<keyword evidence="6 14" id="KW-0732">Signal</keyword>
<keyword evidence="3" id="KW-0813">Transport</keyword>